<dbReference type="EMBL" id="AYZD01000011">
    <property type="protein sequence ID" value="KRM96893.1"/>
    <property type="molecule type" value="Genomic_DNA"/>
</dbReference>
<protein>
    <submittedName>
        <fullName evidence="2">Polysachharide biosynthesis protein</fullName>
    </submittedName>
</protein>
<reference evidence="2 3" key="1">
    <citation type="journal article" date="2015" name="Genome Announc.">
        <title>Expanding the biotechnology potential of lactobacilli through comparative genomics of 213 strains and associated genera.</title>
        <authorList>
            <person name="Sun Z."/>
            <person name="Harris H.M."/>
            <person name="McCann A."/>
            <person name="Guo C."/>
            <person name="Argimon S."/>
            <person name="Zhang W."/>
            <person name="Yang X."/>
            <person name="Jeffery I.B."/>
            <person name="Cooney J.C."/>
            <person name="Kagawa T.F."/>
            <person name="Liu W."/>
            <person name="Song Y."/>
            <person name="Salvetti E."/>
            <person name="Wrobel A."/>
            <person name="Rasinkangas P."/>
            <person name="Parkhill J."/>
            <person name="Rea M.C."/>
            <person name="O'Sullivan O."/>
            <person name="Ritari J."/>
            <person name="Douillard F.P."/>
            <person name="Paul Ross R."/>
            <person name="Yang R."/>
            <person name="Briner A.E."/>
            <person name="Felis G.E."/>
            <person name="de Vos W.M."/>
            <person name="Barrangou R."/>
            <person name="Klaenhammer T.R."/>
            <person name="Caufield P.W."/>
            <person name="Cui Y."/>
            <person name="Zhang H."/>
            <person name="O'Toole P.W."/>
        </authorList>
    </citation>
    <scope>NUCLEOTIDE SEQUENCE [LARGE SCALE GENOMIC DNA]</scope>
    <source>
        <strain evidence="2 3">DSM 21051</strain>
    </source>
</reference>
<organism evidence="2 3">
    <name type="scientific">Liquorilactobacillus aquaticus DSM 21051</name>
    <dbReference type="NCBI Taxonomy" id="1423725"/>
    <lineage>
        <taxon>Bacteria</taxon>
        <taxon>Bacillati</taxon>
        <taxon>Bacillota</taxon>
        <taxon>Bacilli</taxon>
        <taxon>Lactobacillales</taxon>
        <taxon>Lactobacillaceae</taxon>
        <taxon>Liquorilactobacillus</taxon>
    </lineage>
</organism>
<dbReference type="RefSeq" id="WP_235809303.1">
    <property type="nucleotide sequence ID" value="NZ_AYZD01000011.1"/>
</dbReference>
<name>A0A0R2CYC9_9LACO</name>
<dbReference type="PATRIC" id="fig|1423725.3.peg.432"/>
<evidence type="ECO:0000313" key="3">
    <source>
        <dbReference type="Proteomes" id="UP000051015"/>
    </source>
</evidence>
<accession>A0A0R2CYC9</accession>
<dbReference type="AlphaFoldDB" id="A0A0R2CYC9"/>
<proteinExistence type="predicted"/>
<comment type="caution">
    <text evidence="2">The sequence shown here is derived from an EMBL/GenBank/DDBJ whole genome shotgun (WGS) entry which is preliminary data.</text>
</comment>
<evidence type="ECO:0000313" key="2">
    <source>
        <dbReference type="EMBL" id="KRM96893.1"/>
    </source>
</evidence>
<dbReference type="Proteomes" id="UP000051015">
    <property type="component" value="Unassembled WGS sequence"/>
</dbReference>
<dbReference type="STRING" id="1423725.FC19_GL000420"/>
<evidence type="ECO:0000259" key="1">
    <source>
        <dbReference type="Pfam" id="PF14393"/>
    </source>
</evidence>
<dbReference type="InterPro" id="IPR025536">
    <property type="entry name" value="DUF4422"/>
</dbReference>
<gene>
    <name evidence="2" type="ORF">FC19_GL000420</name>
</gene>
<dbReference type="Pfam" id="PF14393">
    <property type="entry name" value="DUF4422"/>
    <property type="match status" value="1"/>
</dbReference>
<feature type="domain" description="DUF4422" evidence="1">
    <location>
        <begin position="14"/>
        <end position="240"/>
    </location>
</feature>
<keyword evidence="3" id="KW-1185">Reference proteome</keyword>
<sequence length="268" mass="32328">MKIQMIIVVIFLTMYVITHKKFDYYLPEHYVPLLVGAVNKDKIDGYLSDDERDNISAKNKNYCELTGLYWIWKHSSESIVGLSHYRRYFSGNPMGFFGEVIETMVFGKLKPLSVSKLNKCLENYDWILPTPEKNYFKKRSVRQQFQASHDIRDLETTREILGELYPEYLPEFDEVMDGHQLVICNMFYTHKEYMDEYSEWLFSILFEIEKNIDISDYDDYQSRLYGFLSERLFNVWIKHHKERFRIKYLSIFNTAKMNRSFIKNKIFK</sequence>